<name>D5V1N2_ARCNC</name>
<sequence length="143" mass="15205" precursor="true">MKKLTTLIATVSITAILGGCTSQPSIATATKLDLNTVCSVEKSGIESVIKTAATYNPIAQANGLEFRRLDVNNSALIASVQDAIKTGAKEVNPKDFKGKPSKTKLDTNFAAERACRFAIVPLMDSVEAKSTWRDAVPGDGLKY</sequence>
<dbReference type="STRING" id="572480.Arnit_1812"/>
<accession>D5V1N2</accession>
<organism evidence="1 2">
    <name type="scientific">Arcobacter nitrofigilis (strain ATCC 33309 / DSM 7299 / CCUG 15893 / LMG 7604 / NCTC 12251 / CI)</name>
    <name type="common">Campylobacter nitrofigilis</name>
    <dbReference type="NCBI Taxonomy" id="572480"/>
    <lineage>
        <taxon>Bacteria</taxon>
        <taxon>Pseudomonadati</taxon>
        <taxon>Campylobacterota</taxon>
        <taxon>Epsilonproteobacteria</taxon>
        <taxon>Campylobacterales</taxon>
        <taxon>Arcobacteraceae</taxon>
        <taxon>Arcobacter</taxon>
    </lineage>
</organism>
<dbReference type="KEGG" id="ant:Arnit_1812"/>
<evidence type="ECO:0008006" key="3">
    <source>
        <dbReference type="Google" id="ProtNLM"/>
    </source>
</evidence>
<reference evidence="1 2" key="1">
    <citation type="journal article" date="2010" name="Stand. Genomic Sci.">
        <title>Complete genome sequence of Arcobacter nitrofigilis type strain (CI).</title>
        <authorList>
            <person name="Pati A."/>
            <person name="Gronow S."/>
            <person name="Lapidus A."/>
            <person name="Copeland A."/>
            <person name="Glavina Del Rio T."/>
            <person name="Nolan M."/>
            <person name="Lucas S."/>
            <person name="Tice H."/>
            <person name="Cheng J.F."/>
            <person name="Han C."/>
            <person name="Chertkov O."/>
            <person name="Bruce D."/>
            <person name="Tapia R."/>
            <person name="Goodwin L."/>
            <person name="Pitluck S."/>
            <person name="Liolios K."/>
            <person name="Ivanova N."/>
            <person name="Mavromatis K."/>
            <person name="Chen A."/>
            <person name="Palaniappan K."/>
            <person name="Land M."/>
            <person name="Hauser L."/>
            <person name="Chang Y.J."/>
            <person name="Jeffries C.D."/>
            <person name="Detter J.C."/>
            <person name="Rohde M."/>
            <person name="Goker M."/>
            <person name="Bristow J."/>
            <person name="Eisen J.A."/>
            <person name="Markowitz V."/>
            <person name="Hugenholtz P."/>
            <person name="Klenk H.P."/>
            <person name="Kyrpides N.C."/>
        </authorList>
    </citation>
    <scope>NUCLEOTIDE SEQUENCE [LARGE SCALE GENOMIC DNA]</scope>
    <source>
        <strain evidence="2">ATCC 33309 / DSM 7299 / CCUG 15893 / LMG 7604 / NCTC 12251 / CI</strain>
    </source>
</reference>
<dbReference type="Proteomes" id="UP000000939">
    <property type="component" value="Chromosome"/>
</dbReference>
<protein>
    <recommendedName>
        <fullName evidence="3">Lipoprotein</fullName>
    </recommendedName>
</protein>
<dbReference type="EMBL" id="CP001999">
    <property type="protein sequence ID" value="ADG93466.1"/>
    <property type="molecule type" value="Genomic_DNA"/>
</dbReference>
<proteinExistence type="predicted"/>
<dbReference type="RefSeq" id="WP_013135611.1">
    <property type="nucleotide sequence ID" value="NC_014166.1"/>
</dbReference>
<gene>
    <name evidence="1" type="ordered locus">Arnit_1812</name>
</gene>
<dbReference type="AlphaFoldDB" id="D5V1N2"/>
<dbReference type="HOGENOM" id="CLU_150468_0_0_7"/>
<evidence type="ECO:0000313" key="2">
    <source>
        <dbReference type="Proteomes" id="UP000000939"/>
    </source>
</evidence>
<dbReference type="OrthoDB" id="5346316at2"/>
<keyword evidence="2" id="KW-1185">Reference proteome</keyword>
<evidence type="ECO:0000313" key="1">
    <source>
        <dbReference type="EMBL" id="ADG93466.1"/>
    </source>
</evidence>
<dbReference type="PROSITE" id="PS51257">
    <property type="entry name" value="PROKAR_LIPOPROTEIN"/>
    <property type="match status" value="1"/>
</dbReference>